<sequence length="218" mass="23333">MSVAQPLTDTPAPVRTTKETHPNLPPGLILGPDGKPCKVCNSWQDWAGLKMKKKSADEGQGASGGKGAGAGAAAGMSAFAGMMSGATASKPAPPKAEEKPLDRSDCPPDTAQLGRSTWTFLHTTAAYYPLSAPPNTQTQMLNLLSSLSLLYPCSWCATDFRKDMGNNPPDVSGREGLMKWLCERHNEVNLKLGKERFGCEVKNLDERWKDGPADGRCD</sequence>
<dbReference type="OrthoDB" id="17199at2759"/>
<comment type="cofactor">
    <cofactor evidence="1 6">
        <name>FAD</name>
        <dbReference type="ChEBI" id="CHEBI:57692"/>
    </cofactor>
</comment>
<dbReference type="InterPro" id="IPR039799">
    <property type="entry name" value="ALR/ERV"/>
</dbReference>
<dbReference type="EMBL" id="AWGJ01000007">
    <property type="protein sequence ID" value="ODN77644.1"/>
    <property type="molecule type" value="Genomic_DNA"/>
</dbReference>
<keyword evidence="10" id="KW-1185">Reference proteome</keyword>
<dbReference type="GO" id="GO:0005739">
    <property type="term" value="C:mitochondrion"/>
    <property type="evidence" value="ECO:0007669"/>
    <property type="project" value="TreeGrafter"/>
</dbReference>
<evidence type="ECO:0000313" key="10">
    <source>
        <dbReference type="Proteomes" id="UP000094065"/>
    </source>
</evidence>
<organism evidence="9 10">
    <name type="scientific">Cryptococcus amylolentus CBS 6039</name>
    <dbReference type="NCBI Taxonomy" id="1295533"/>
    <lineage>
        <taxon>Eukaryota</taxon>
        <taxon>Fungi</taxon>
        <taxon>Dikarya</taxon>
        <taxon>Basidiomycota</taxon>
        <taxon>Agaricomycotina</taxon>
        <taxon>Tremellomycetes</taxon>
        <taxon>Tremellales</taxon>
        <taxon>Cryptococcaceae</taxon>
        <taxon>Cryptococcus</taxon>
    </lineage>
</organism>
<dbReference type="FunFam" id="1.20.120.310:FF:000002">
    <property type="entry name" value="Sulfhydryl oxidase"/>
    <property type="match status" value="1"/>
</dbReference>
<dbReference type="GO" id="GO:0016971">
    <property type="term" value="F:flavin-dependent sulfhydryl oxidase activity"/>
    <property type="evidence" value="ECO:0007669"/>
    <property type="project" value="InterPro"/>
</dbReference>
<dbReference type="RefSeq" id="XP_018992880.1">
    <property type="nucleotide sequence ID" value="XM_019138937.1"/>
</dbReference>
<evidence type="ECO:0000313" key="9">
    <source>
        <dbReference type="EMBL" id="ODN77644.1"/>
    </source>
</evidence>
<keyword evidence="2 6" id="KW-0285">Flavoprotein</keyword>
<accession>A0A1E3HMU2</accession>
<name>A0A1E3HMU2_9TREE</name>
<proteinExistence type="predicted"/>
<comment type="caution">
    <text evidence="9">The sequence shown here is derived from an EMBL/GenBank/DDBJ whole genome shotgun (WGS) entry which is preliminary data.</text>
</comment>
<dbReference type="GeneID" id="30156108"/>
<evidence type="ECO:0000259" key="8">
    <source>
        <dbReference type="PROSITE" id="PS51324"/>
    </source>
</evidence>
<comment type="catalytic activity">
    <reaction evidence="6">
        <text>2 R'C(R)SH + O2 = R'C(R)S-S(R)CR' + H2O2</text>
        <dbReference type="Rhea" id="RHEA:17357"/>
        <dbReference type="ChEBI" id="CHEBI:15379"/>
        <dbReference type="ChEBI" id="CHEBI:16240"/>
        <dbReference type="ChEBI" id="CHEBI:16520"/>
        <dbReference type="ChEBI" id="CHEBI:17412"/>
        <dbReference type="EC" id="1.8.3.2"/>
    </reaction>
</comment>
<feature type="region of interest" description="Disordered" evidence="7">
    <location>
        <begin position="51"/>
        <end position="71"/>
    </location>
</feature>
<feature type="domain" description="ERV/ALR sulfhydryl oxidase" evidence="8">
    <location>
        <begin position="106"/>
        <end position="208"/>
    </location>
</feature>
<keyword evidence="3 6" id="KW-0274">FAD</keyword>
<dbReference type="PANTHER" id="PTHR12645:SF0">
    <property type="entry name" value="FAD-LINKED SULFHYDRYL OXIDASE ALR"/>
    <property type="match status" value="1"/>
</dbReference>
<feature type="region of interest" description="Disordered" evidence="7">
    <location>
        <begin position="85"/>
        <end position="109"/>
    </location>
</feature>
<feature type="compositionally biased region" description="Basic and acidic residues" evidence="7">
    <location>
        <begin position="95"/>
        <end position="106"/>
    </location>
</feature>
<protein>
    <recommendedName>
        <fullName evidence="6">Sulfhydryl oxidase</fullName>
        <ecNumber evidence="6">1.8.3.2</ecNumber>
    </recommendedName>
</protein>
<feature type="compositionally biased region" description="Gly residues" evidence="7">
    <location>
        <begin position="61"/>
        <end position="71"/>
    </location>
</feature>
<dbReference type="SUPFAM" id="SSF69000">
    <property type="entry name" value="FAD-dependent thiol oxidase"/>
    <property type="match status" value="1"/>
</dbReference>
<dbReference type="STRING" id="1295533.A0A1E3HMU2"/>
<dbReference type="AlphaFoldDB" id="A0A1E3HMU2"/>
<evidence type="ECO:0000256" key="2">
    <source>
        <dbReference type="ARBA" id="ARBA00022630"/>
    </source>
</evidence>
<dbReference type="GO" id="GO:0050660">
    <property type="term" value="F:flavin adenine dinucleotide binding"/>
    <property type="evidence" value="ECO:0007669"/>
    <property type="project" value="TreeGrafter"/>
</dbReference>
<keyword evidence="4 6" id="KW-0560">Oxidoreductase</keyword>
<dbReference type="InterPro" id="IPR017905">
    <property type="entry name" value="ERV/ALR_sulphydryl_oxidase"/>
</dbReference>
<dbReference type="Pfam" id="PF04777">
    <property type="entry name" value="Evr1_Alr"/>
    <property type="match status" value="1"/>
</dbReference>
<evidence type="ECO:0000256" key="6">
    <source>
        <dbReference type="RuleBase" id="RU371123"/>
    </source>
</evidence>
<dbReference type="EC" id="1.8.3.2" evidence="6"/>
<dbReference type="InterPro" id="IPR036774">
    <property type="entry name" value="ERV/ALR_sulphydryl_oxid_sf"/>
</dbReference>
<evidence type="ECO:0000256" key="4">
    <source>
        <dbReference type="ARBA" id="ARBA00023002"/>
    </source>
</evidence>
<keyword evidence="5" id="KW-1015">Disulfide bond</keyword>
<reference evidence="9 10" key="1">
    <citation type="submission" date="2016-06" db="EMBL/GenBank/DDBJ databases">
        <title>Evolution of pathogenesis and genome organization in the Tremellales.</title>
        <authorList>
            <person name="Cuomo C."/>
            <person name="Litvintseva A."/>
            <person name="Heitman J."/>
            <person name="Chen Y."/>
            <person name="Sun S."/>
            <person name="Springer D."/>
            <person name="Dromer F."/>
            <person name="Young S."/>
            <person name="Zeng Q."/>
            <person name="Chapman S."/>
            <person name="Gujja S."/>
            <person name="Saif S."/>
            <person name="Birren B."/>
        </authorList>
    </citation>
    <scope>NUCLEOTIDE SEQUENCE [LARGE SCALE GENOMIC DNA]</scope>
    <source>
        <strain evidence="9 10">CBS 6039</strain>
    </source>
</reference>
<evidence type="ECO:0000256" key="1">
    <source>
        <dbReference type="ARBA" id="ARBA00001974"/>
    </source>
</evidence>
<dbReference type="PROSITE" id="PS51324">
    <property type="entry name" value="ERV_ALR"/>
    <property type="match status" value="1"/>
</dbReference>
<evidence type="ECO:0000256" key="3">
    <source>
        <dbReference type="ARBA" id="ARBA00022827"/>
    </source>
</evidence>
<evidence type="ECO:0000256" key="5">
    <source>
        <dbReference type="ARBA" id="ARBA00023157"/>
    </source>
</evidence>
<dbReference type="PANTHER" id="PTHR12645">
    <property type="entry name" value="ALR/ERV"/>
    <property type="match status" value="1"/>
</dbReference>
<dbReference type="Proteomes" id="UP000094065">
    <property type="component" value="Unassembled WGS sequence"/>
</dbReference>
<feature type="region of interest" description="Disordered" evidence="7">
    <location>
        <begin position="1"/>
        <end position="32"/>
    </location>
</feature>
<evidence type="ECO:0000256" key="7">
    <source>
        <dbReference type="SAM" id="MobiDB-lite"/>
    </source>
</evidence>
<gene>
    <name evidence="9" type="ORF">L202_04799</name>
</gene>
<dbReference type="Gene3D" id="1.20.120.310">
    <property type="entry name" value="ERV/ALR sulfhydryl oxidase domain"/>
    <property type="match status" value="1"/>
</dbReference>